<keyword evidence="5" id="KW-1185">Reference proteome</keyword>
<dbReference type="Gene3D" id="3.40.50.300">
    <property type="entry name" value="P-loop containing nucleotide triphosphate hydrolases"/>
    <property type="match status" value="2"/>
</dbReference>
<dbReference type="Pfam" id="PF18335">
    <property type="entry name" value="SH3_13"/>
    <property type="match status" value="1"/>
</dbReference>
<dbReference type="GO" id="GO:0003677">
    <property type="term" value="F:DNA binding"/>
    <property type="evidence" value="ECO:0007669"/>
    <property type="project" value="InterPro"/>
</dbReference>
<dbReference type="Proteomes" id="UP000231134">
    <property type="component" value="Unassembled WGS sequence"/>
</dbReference>
<dbReference type="InterPro" id="IPR003593">
    <property type="entry name" value="AAA+_ATPase"/>
</dbReference>
<dbReference type="GO" id="GO:0009338">
    <property type="term" value="C:exodeoxyribonuclease V complex"/>
    <property type="evidence" value="ECO:0007669"/>
    <property type="project" value="TreeGrafter"/>
</dbReference>
<feature type="domain" description="AAA+ ATPase" evidence="3">
    <location>
        <begin position="342"/>
        <end position="490"/>
    </location>
</feature>
<comment type="caution">
    <text evidence="4">The sequence shown here is derived from an EMBL/GenBank/DDBJ whole genome shotgun (WGS) entry which is preliminary data.</text>
</comment>
<keyword evidence="1" id="KW-0547">Nucleotide-binding</keyword>
<dbReference type="CDD" id="cd17933">
    <property type="entry name" value="DEXSc_RecD-like"/>
    <property type="match status" value="1"/>
</dbReference>
<organism evidence="4 5">
    <name type="scientific">Hallerella succinigenes</name>
    <dbReference type="NCBI Taxonomy" id="1896222"/>
    <lineage>
        <taxon>Bacteria</taxon>
        <taxon>Pseudomonadati</taxon>
        <taxon>Fibrobacterota</taxon>
        <taxon>Fibrobacteria</taxon>
        <taxon>Fibrobacterales</taxon>
        <taxon>Fibrobacteraceae</taxon>
        <taxon>Hallerella</taxon>
    </lineage>
</organism>
<dbReference type="InterPro" id="IPR027417">
    <property type="entry name" value="P-loop_NTPase"/>
</dbReference>
<dbReference type="Pfam" id="PF23139">
    <property type="entry name" value="OB_YrrC"/>
    <property type="match status" value="1"/>
</dbReference>
<dbReference type="InterPro" id="IPR006345">
    <property type="entry name" value="RecD2"/>
</dbReference>
<dbReference type="HAMAP" id="MF_01488">
    <property type="entry name" value="RecD2"/>
    <property type="match status" value="1"/>
</dbReference>
<dbReference type="Pfam" id="PF13538">
    <property type="entry name" value="UvrD_C_2"/>
    <property type="match status" value="1"/>
</dbReference>
<dbReference type="NCBIfam" id="TIGR01448">
    <property type="entry name" value="recD_rel"/>
    <property type="match status" value="1"/>
</dbReference>
<dbReference type="InterPro" id="IPR055446">
    <property type="entry name" value="RecD2_N_OB"/>
</dbReference>
<dbReference type="Gene3D" id="2.30.30.940">
    <property type="match status" value="1"/>
</dbReference>
<gene>
    <name evidence="4" type="ORF">BGX16_1643</name>
</gene>
<dbReference type="Gene3D" id="1.10.10.2220">
    <property type="match status" value="1"/>
</dbReference>
<proteinExistence type="inferred from homology"/>
<name>A0A2M9A7F9_9BACT</name>
<dbReference type="PANTHER" id="PTHR43788">
    <property type="entry name" value="DNA2/NAM7 HELICASE FAMILY MEMBER"/>
    <property type="match status" value="1"/>
</dbReference>
<dbReference type="InterPro" id="IPR050534">
    <property type="entry name" value="Coronavir_polyprotein_1ab"/>
</dbReference>
<dbReference type="SMART" id="SM00382">
    <property type="entry name" value="AAA"/>
    <property type="match status" value="1"/>
</dbReference>
<dbReference type="AlphaFoldDB" id="A0A2M9A7F9"/>
<dbReference type="GO" id="GO:0043139">
    <property type="term" value="F:5'-3' DNA helicase activity"/>
    <property type="evidence" value="ECO:0007669"/>
    <property type="project" value="InterPro"/>
</dbReference>
<evidence type="ECO:0000259" key="3">
    <source>
        <dbReference type="SMART" id="SM00382"/>
    </source>
</evidence>
<accession>A0A2M9A7F9</accession>
<dbReference type="GO" id="GO:0005524">
    <property type="term" value="F:ATP binding"/>
    <property type="evidence" value="ECO:0007669"/>
    <property type="project" value="UniProtKB-KW"/>
</dbReference>
<dbReference type="EMBL" id="PGEX01000001">
    <property type="protein sequence ID" value="PJJ41655.1"/>
    <property type="molecule type" value="Genomic_DNA"/>
</dbReference>
<dbReference type="CDD" id="cd18809">
    <property type="entry name" value="SF1_C_RecD"/>
    <property type="match status" value="1"/>
</dbReference>
<dbReference type="InterPro" id="IPR027785">
    <property type="entry name" value="UvrD-like_helicase_C"/>
</dbReference>
<evidence type="ECO:0000313" key="4">
    <source>
        <dbReference type="EMBL" id="PJJ41655.1"/>
    </source>
</evidence>
<dbReference type="InterPro" id="IPR041451">
    <property type="entry name" value="RecD2_SH13"/>
</dbReference>
<evidence type="ECO:0000256" key="1">
    <source>
        <dbReference type="ARBA" id="ARBA00022741"/>
    </source>
</evidence>
<sequence>MDQIEGTLKTVTYHNIENGFSVLKFIVAGEARPVAVTGTFPELSIGENLRMQGEWKVHPKYGRQFFCSQSEVIFPKTGEGLVAYLSGGLFKGIGEATAKRLVDTFGDDLVNILDGDGDALAKKKIKGFSGKKVTQLLQNWKQMRESRETMLFLYGHGITGSVALRLWRQYGQNTVSIITQNPYILCEEVWGIGFLKADEIARKVGIPEWSEERLEAGICYAMLKASSGEGHTFLPKETLLSNAANELRLQLNSQEAYDDLLYALEQLLKVQKLLDDGEKVSIPSLARSEAFVSNFISSRIQEGESKDFGNSKELEAFLSAFEAAQGFTYDPVQKAGIVRAFQSKIFIITGGPGTGKTTLLKGILALAESEEVDVTLAAPTGRAARRMQEVTGHDAKTLHRLLEINPETRRFTRDENFPIETGIMIVDEFSMVDTWLCAGLMKALPERTHLVLIGDKDQLPSIGPGNVLRDLLSIPEIPCIRLERIFRQAGGNDIAEKATLINQGRKPSPVEGNNFHYIPFEEPEEALDILAELVTERIPQTLKGPVKDLQVLVPMHKGPLGTIELNAFLQKLLNDSPKEFKSQGITWRSGDRVMQLRNNYEKNVFNGDVGKIIALVKNDQKMTVDFEGHLVGYEGDELDELSLAYACTIHKSQGSEYPAVILVLDSSHFRMLQRNLLYTGITRAKGHVWILSGNGAFDEAIRNNRMQLRYTRLKEFIVSKIKGETLEQALPLQKSPYDKFMEFLNES</sequence>
<dbReference type="InterPro" id="IPR029493">
    <property type="entry name" value="RecD2-like_HHH"/>
</dbReference>
<dbReference type="Pfam" id="PF13245">
    <property type="entry name" value="AAA_19"/>
    <property type="match status" value="1"/>
</dbReference>
<dbReference type="Pfam" id="PF14490">
    <property type="entry name" value="HHH_RecD2"/>
    <property type="match status" value="1"/>
</dbReference>
<dbReference type="PANTHER" id="PTHR43788:SF6">
    <property type="entry name" value="DNA HELICASE B"/>
    <property type="match status" value="1"/>
</dbReference>
<reference evidence="4 5" key="1">
    <citation type="submission" date="2017-11" db="EMBL/GenBank/DDBJ databases">
        <title>Animal gut microbial communities from fecal samples from Wisconsin, USA.</title>
        <authorList>
            <person name="Neumann A."/>
        </authorList>
    </citation>
    <scope>NUCLEOTIDE SEQUENCE [LARGE SCALE GENOMIC DNA]</scope>
    <source>
        <strain evidence="4 5">UWS3</strain>
    </source>
</reference>
<keyword evidence="2" id="KW-0067">ATP-binding</keyword>
<protein>
    <submittedName>
        <fullName evidence="4">Exodeoxyribonuclease V alpha subunit</fullName>
    </submittedName>
</protein>
<evidence type="ECO:0000313" key="5">
    <source>
        <dbReference type="Proteomes" id="UP000231134"/>
    </source>
</evidence>
<dbReference type="GO" id="GO:0017116">
    <property type="term" value="F:single-stranded DNA helicase activity"/>
    <property type="evidence" value="ECO:0007669"/>
    <property type="project" value="TreeGrafter"/>
</dbReference>
<dbReference type="SUPFAM" id="SSF52540">
    <property type="entry name" value="P-loop containing nucleoside triphosphate hydrolases"/>
    <property type="match status" value="2"/>
</dbReference>
<dbReference type="OrthoDB" id="9803432at2"/>
<dbReference type="GO" id="GO:0006310">
    <property type="term" value="P:DNA recombination"/>
    <property type="evidence" value="ECO:0007669"/>
    <property type="project" value="InterPro"/>
</dbReference>
<dbReference type="RefSeq" id="WP_100425600.1">
    <property type="nucleotide sequence ID" value="NZ_PGEX01000001.1"/>
</dbReference>
<evidence type="ECO:0000256" key="2">
    <source>
        <dbReference type="ARBA" id="ARBA00022840"/>
    </source>
</evidence>